<sequence length="344" mass="37160">MMNMRREAVAFLLLIGCFALSGCATSGKGGQASLSERTFAPKAQASAKGDQEIAPAKGLRLARLLREQGRFEGALSIYSRLDERGKLSPLEKLEYASVASLVQPPRETLNLFVNAQSAIEAKSRGVSDADRAVLHTGLGRAYMSLGQAGPAEQNLRKALALSPKDVAAMNALGVLLDAGGEHKEAQVMLEKASEGAPADARIINNLALSYVASGDMEKAEMLFNRAKSLSDSTSIKLNLAFTMYMRKQKERARDELLALMRPSQAEGFMTSFGQMQQRINKGATSMPMEMMLAANKLVEIQPPTDAPSEPIIGEIRESREVSSYDGPATQTPVRRVALDENDLP</sequence>
<evidence type="ECO:0000313" key="6">
    <source>
        <dbReference type="EMBL" id="MBB5142128.1"/>
    </source>
</evidence>
<name>A0A7W8FDV7_9BACT</name>
<proteinExistence type="predicted"/>
<reference evidence="6 7" key="1">
    <citation type="submission" date="2020-08" db="EMBL/GenBank/DDBJ databases">
        <title>Genomic Encyclopedia of Type Strains, Phase IV (KMG-IV): sequencing the most valuable type-strain genomes for metagenomic binning, comparative biology and taxonomic classification.</title>
        <authorList>
            <person name="Goeker M."/>
        </authorList>
    </citation>
    <scope>NUCLEOTIDE SEQUENCE [LARGE SCALE GENOMIC DNA]</scope>
    <source>
        <strain evidence="6 7">DSM 11275</strain>
    </source>
</reference>
<dbReference type="PROSITE" id="PS51257">
    <property type="entry name" value="PROKAR_LIPOPROTEIN"/>
    <property type="match status" value="1"/>
</dbReference>
<feature type="repeat" description="TPR" evidence="3">
    <location>
        <begin position="200"/>
        <end position="233"/>
    </location>
</feature>
<comment type="caution">
    <text evidence="6">The sequence shown here is derived from an EMBL/GenBank/DDBJ whole genome shotgun (WGS) entry which is preliminary data.</text>
</comment>
<evidence type="ECO:0000313" key="7">
    <source>
        <dbReference type="Proteomes" id="UP000539075"/>
    </source>
</evidence>
<feature type="chain" id="PRO_5030915629" evidence="5">
    <location>
        <begin position="22"/>
        <end position="344"/>
    </location>
</feature>
<evidence type="ECO:0000256" key="2">
    <source>
        <dbReference type="ARBA" id="ARBA00022803"/>
    </source>
</evidence>
<dbReference type="InterPro" id="IPR019734">
    <property type="entry name" value="TPR_rpt"/>
</dbReference>
<dbReference type="AlphaFoldDB" id="A0A7W8FDV7"/>
<dbReference type="SUPFAM" id="SSF48452">
    <property type="entry name" value="TPR-like"/>
    <property type="match status" value="1"/>
</dbReference>
<keyword evidence="5" id="KW-0732">Signal</keyword>
<keyword evidence="7" id="KW-1185">Reference proteome</keyword>
<feature type="repeat" description="TPR" evidence="3">
    <location>
        <begin position="132"/>
        <end position="165"/>
    </location>
</feature>
<dbReference type="Gene3D" id="1.25.40.10">
    <property type="entry name" value="Tetratricopeptide repeat domain"/>
    <property type="match status" value="1"/>
</dbReference>
<keyword evidence="2 3" id="KW-0802">TPR repeat</keyword>
<evidence type="ECO:0000256" key="1">
    <source>
        <dbReference type="ARBA" id="ARBA00022737"/>
    </source>
</evidence>
<dbReference type="Proteomes" id="UP000539075">
    <property type="component" value="Unassembled WGS sequence"/>
</dbReference>
<protein>
    <submittedName>
        <fullName evidence="6">Flp pilus assembly protein TadD</fullName>
    </submittedName>
</protein>
<accession>A0A7W8FDV7</accession>
<feature type="region of interest" description="Disordered" evidence="4">
    <location>
        <begin position="316"/>
        <end position="344"/>
    </location>
</feature>
<keyword evidence="1" id="KW-0677">Repeat</keyword>
<evidence type="ECO:0000256" key="5">
    <source>
        <dbReference type="SAM" id="SignalP"/>
    </source>
</evidence>
<dbReference type="EMBL" id="JACHGO010000001">
    <property type="protein sequence ID" value="MBB5142128.1"/>
    <property type="molecule type" value="Genomic_DNA"/>
</dbReference>
<dbReference type="Pfam" id="PF14559">
    <property type="entry name" value="TPR_19"/>
    <property type="match status" value="1"/>
</dbReference>
<dbReference type="PANTHER" id="PTHR44186:SF1">
    <property type="entry name" value="BARDET-BIEDL SYNDROME 4 PROTEIN"/>
    <property type="match status" value="1"/>
</dbReference>
<feature type="signal peptide" evidence="5">
    <location>
        <begin position="1"/>
        <end position="21"/>
    </location>
</feature>
<evidence type="ECO:0000256" key="4">
    <source>
        <dbReference type="SAM" id="MobiDB-lite"/>
    </source>
</evidence>
<dbReference type="SMART" id="SM00028">
    <property type="entry name" value="TPR"/>
    <property type="match status" value="3"/>
</dbReference>
<organism evidence="6 7">
    <name type="scientific">Desulfovibrio intestinalis</name>
    <dbReference type="NCBI Taxonomy" id="58621"/>
    <lineage>
        <taxon>Bacteria</taxon>
        <taxon>Pseudomonadati</taxon>
        <taxon>Thermodesulfobacteriota</taxon>
        <taxon>Desulfovibrionia</taxon>
        <taxon>Desulfovibrionales</taxon>
        <taxon>Desulfovibrionaceae</taxon>
        <taxon>Desulfovibrio</taxon>
    </lineage>
</organism>
<dbReference type="PANTHER" id="PTHR44186">
    <property type="match status" value="1"/>
</dbReference>
<gene>
    <name evidence="6" type="ORF">HNQ38_000191</name>
</gene>
<dbReference type="InterPro" id="IPR011990">
    <property type="entry name" value="TPR-like_helical_dom_sf"/>
</dbReference>
<evidence type="ECO:0000256" key="3">
    <source>
        <dbReference type="PROSITE-ProRule" id="PRU00339"/>
    </source>
</evidence>
<dbReference type="PROSITE" id="PS50005">
    <property type="entry name" value="TPR"/>
    <property type="match status" value="2"/>
</dbReference>